<evidence type="ECO:0000256" key="2">
    <source>
        <dbReference type="ARBA" id="ARBA00011056"/>
    </source>
</evidence>
<comment type="similarity">
    <text evidence="2">Belongs to the GLE1 family.</text>
</comment>
<dbReference type="GO" id="GO:0005737">
    <property type="term" value="C:cytoplasm"/>
    <property type="evidence" value="ECO:0007669"/>
    <property type="project" value="TreeGrafter"/>
</dbReference>
<evidence type="ECO:0000256" key="7">
    <source>
        <dbReference type="ARBA" id="ARBA00023132"/>
    </source>
</evidence>
<keyword evidence="3" id="KW-0813">Transport</keyword>
<dbReference type="Gene3D" id="1.25.40.510">
    <property type="entry name" value="GLE1-like"/>
    <property type="match status" value="1"/>
</dbReference>
<evidence type="ECO:0000256" key="4">
    <source>
        <dbReference type="ARBA" id="ARBA00022816"/>
    </source>
</evidence>
<evidence type="ECO:0000256" key="5">
    <source>
        <dbReference type="ARBA" id="ARBA00022927"/>
    </source>
</evidence>
<evidence type="ECO:0000313" key="16">
    <source>
        <dbReference type="EMBL" id="CAB3249294.1"/>
    </source>
</evidence>
<evidence type="ECO:0000256" key="13">
    <source>
        <dbReference type="ARBA" id="ARBA00031503"/>
    </source>
</evidence>
<evidence type="ECO:0000256" key="12">
    <source>
        <dbReference type="ARBA" id="ARBA00030897"/>
    </source>
</evidence>
<evidence type="ECO:0000256" key="10">
    <source>
        <dbReference type="ARBA" id="ARBA00026227"/>
    </source>
</evidence>
<evidence type="ECO:0000256" key="14">
    <source>
        <dbReference type="SAM" id="Coils"/>
    </source>
</evidence>
<name>A0A6F9DCY1_9ASCI</name>
<comment type="subcellular location">
    <subcellularLocation>
        <location evidence="1">Nucleus</location>
        <location evidence="1">Nuclear pore complex</location>
    </subcellularLocation>
</comment>
<comment type="function">
    <text evidence="9">Required for the export of mRNAs containing poly(A) tails from the nucleus into the cytoplasm. May be involved in the terminal step of the mRNA transport through the nuclear pore complex (NPC).</text>
</comment>
<dbReference type="GO" id="GO:0000822">
    <property type="term" value="F:inositol hexakisphosphate binding"/>
    <property type="evidence" value="ECO:0007669"/>
    <property type="project" value="TreeGrafter"/>
</dbReference>
<dbReference type="PANTHER" id="PTHR12960:SF0">
    <property type="entry name" value="MRNA EXPORT FACTOR GLE1"/>
    <property type="match status" value="1"/>
</dbReference>
<dbReference type="GO" id="GO:0016973">
    <property type="term" value="P:poly(A)+ mRNA export from nucleus"/>
    <property type="evidence" value="ECO:0007669"/>
    <property type="project" value="InterPro"/>
</dbReference>
<feature type="region of interest" description="Disordered" evidence="15">
    <location>
        <begin position="1"/>
        <end position="25"/>
    </location>
</feature>
<dbReference type="GO" id="GO:0044614">
    <property type="term" value="C:nuclear pore cytoplasmic filaments"/>
    <property type="evidence" value="ECO:0007669"/>
    <property type="project" value="TreeGrafter"/>
</dbReference>
<evidence type="ECO:0000256" key="6">
    <source>
        <dbReference type="ARBA" id="ARBA00023010"/>
    </source>
</evidence>
<dbReference type="InterPro" id="IPR012476">
    <property type="entry name" value="GLE1"/>
</dbReference>
<organism evidence="16">
    <name type="scientific">Phallusia mammillata</name>
    <dbReference type="NCBI Taxonomy" id="59560"/>
    <lineage>
        <taxon>Eukaryota</taxon>
        <taxon>Metazoa</taxon>
        <taxon>Chordata</taxon>
        <taxon>Tunicata</taxon>
        <taxon>Ascidiacea</taxon>
        <taxon>Phlebobranchia</taxon>
        <taxon>Ascidiidae</taxon>
        <taxon>Phallusia</taxon>
    </lineage>
</organism>
<dbReference type="EMBL" id="LR785452">
    <property type="protein sequence ID" value="CAB3249294.1"/>
    <property type="molecule type" value="mRNA"/>
</dbReference>
<proteinExistence type="evidence at transcript level"/>
<keyword evidence="6" id="KW-0811">Translocation</keyword>
<dbReference type="GO" id="GO:0005543">
    <property type="term" value="F:phospholipid binding"/>
    <property type="evidence" value="ECO:0007669"/>
    <property type="project" value="TreeGrafter"/>
</dbReference>
<keyword evidence="8" id="KW-0539">Nucleus</keyword>
<reference evidence="16" key="1">
    <citation type="submission" date="2020-04" db="EMBL/GenBank/DDBJ databases">
        <authorList>
            <person name="Neveu A P."/>
        </authorList>
    </citation>
    <scope>NUCLEOTIDE SEQUENCE</scope>
    <source>
        <tissue evidence="16">Whole embryo</tissue>
    </source>
</reference>
<evidence type="ECO:0000256" key="15">
    <source>
        <dbReference type="SAM" id="MobiDB-lite"/>
    </source>
</evidence>
<feature type="coiled-coil region" evidence="14">
    <location>
        <begin position="297"/>
        <end position="333"/>
    </location>
</feature>
<protein>
    <recommendedName>
        <fullName evidence="10">mRNA export factor GLE1</fullName>
    </recommendedName>
    <alternativeName>
        <fullName evidence="12">GLE1 RNA export mediator</fullName>
    </alternativeName>
    <alternativeName>
        <fullName evidence="13">GLE1-like protein</fullName>
    </alternativeName>
    <alternativeName>
        <fullName evidence="11">Nucleoporin GLE1</fullName>
    </alternativeName>
</protein>
<dbReference type="Pfam" id="PF07817">
    <property type="entry name" value="GLE1"/>
    <property type="match status" value="1"/>
</dbReference>
<dbReference type="PANTHER" id="PTHR12960">
    <property type="entry name" value="GLE-1-RELATED"/>
    <property type="match status" value="1"/>
</dbReference>
<sequence length="670" mass="77662">MGTDIYGRLSQSDKGQLKYGNTRSPTKKIYNNDSAQHPFNLTKLRICLEAVEDEAHIDELKYMESKYDYQTKSFNKKSSKNHVPNVIGDNADVILAQHIAESEALKQTEIQNKLREYQAEEKKAFLNAQQKLQKLKQKDESREQKRQHDLMMFQKSSEHSANTIKQQNIEQQQSSSRKLRTKLQEAEKRKQIKQQQGKERLDNSETIFNQCSECYARTKLILQKESYKEFVHDAKIVTLQESFEKIFHKIQELSEHCHKQGIMEHEEWTFLSDVLAKFLFISQTIIATIEELKRHNILVEEDKRKQLQLQQEKEEKKKQIMKIEKQKLLKQNNPELSCPSLPKDWQLSVSRSAYFRFQELKKLVNQYEEIMKKLNSDKQHQKLIIGLTKAISVPISSITNRSGSDIKSKLSDLNGLLKGQDVNFGNQRVNISNHPNASNYACFFMAKKFVKQAEGQVSSNHAAAFSLALTVLGVWEQNKVVGELVLGQLQMKCPFIIPCYVPKLENQSELEYNRLRGYICGEDGSVEPQDKYLKRMSGFVRTYAALIQSPLPPNVRKHPHGIEEGWKWITRMLNLEPWPEITATVLFDFLEIAGHALMETYNLQFKKLLYSLCHDYFPKIKEVSGNKGGPLQRLEMFLLECIKTNQVPKPDGYLGPDFWNTYHHTAVVGS</sequence>
<feature type="region of interest" description="Disordered" evidence="15">
    <location>
        <begin position="156"/>
        <end position="199"/>
    </location>
</feature>
<keyword evidence="4" id="KW-0509">mRNA transport</keyword>
<feature type="compositionally biased region" description="Polar residues" evidence="15">
    <location>
        <begin position="159"/>
        <end position="176"/>
    </location>
</feature>
<accession>A0A6F9DCY1</accession>
<dbReference type="AlphaFoldDB" id="A0A6F9DCY1"/>
<dbReference type="FunFam" id="1.25.40.510:FF:000006">
    <property type="entry name" value="Predicted protein"/>
    <property type="match status" value="1"/>
</dbReference>
<evidence type="ECO:0000256" key="9">
    <source>
        <dbReference type="ARBA" id="ARBA00024680"/>
    </source>
</evidence>
<evidence type="ECO:0000256" key="3">
    <source>
        <dbReference type="ARBA" id="ARBA00022448"/>
    </source>
</evidence>
<feature type="compositionally biased region" description="Polar residues" evidence="15">
    <location>
        <begin position="9"/>
        <end position="25"/>
    </location>
</feature>
<evidence type="ECO:0000256" key="1">
    <source>
        <dbReference type="ARBA" id="ARBA00004567"/>
    </source>
</evidence>
<gene>
    <name evidence="16" type="primary">Gle1</name>
</gene>
<dbReference type="InterPro" id="IPR038506">
    <property type="entry name" value="GLE1-like_sf"/>
</dbReference>
<evidence type="ECO:0000256" key="11">
    <source>
        <dbReference type="ARBA" id="ARBA00029983"/>
    </source>
</evidence>
<dbReference type="GO" id="GO:0031369">
    <property type="term" value="F:translation initiation factor binding"/>
    <property type="evidence" value="ECO:0007669"/>
    <property type="project" value="TreeGrafter"/>
</dbReference>
<dbReference type="GO" id="GO:0015031">
    <property type="term" value="P:protein transport"/>
    <property type="evidence" value="ECO:0007669"/>
    <property type="project" value="UniProtKB-KW"/>
</dbReference>
<keyword evidence="14" id="KW-0175">Coiled coil</keyword>
<evidence type="ECO:0000256" key="8">
    <source>
        <dbReference type="ARBA" id="ARBA00023242"/>
    </source>
</evidence>
<keyword evidence="7" id="KW-0906">Nuclear pore complex</keyword>
<keyword evidence="5" id="KW-0653">Protein transport</keyword>